<dbReference type="InterPro" id="IPR001123">
    <property type="entry name" value="LeuE-type"/>
</dbReference>
<name>A0ABQ3ZDV4_9ACTN</name>
<feature type="transmembrane region" description="Helical" evidence="6">
    <location>
        <begin position="194"/>
        <end position="213"/>
    </location>
</feature>
<evidence type="ECO:0000256" key="5">
    <source>
        <dbReference type="ARBA" id="ARBA00023136"/>
    </source>
</evidence>
<keyword evidence="3 6" id="KW-0812">Transmembrane</keyword>
<evidence type="ECO:0000256" key="6">
    <source>
        <dbReference type="SAM" id="Phobius"/>
    </source>
</evidence>
<dbReference type="PANTHER" id="PTHR30086">
    <property type="entry name" value="ARGININE EXPORTER PROTEIN ARGO"/>
    <property type="match status" value="1"/>
</dbReference>
<gene>
    <name evidence="7" type="ORF">Adu01nite_93690</name>
</gene>
<evidence type="ECO:0000256" key="4">
    <source>
        <dbReference type="ARBA" id="ARBA00022989"/>
    </source>
</evidence>
<dbReference type="RefSeq" id="WP_379132781.1">
    <property type="nucleotide sequence ID" value="NZ_JBHTFU010000001.1"/>
</dbReference>
<protein>
    <submittedName>
        <fullName evidence="7">Lysine transporter LysE</fullName>
    </submittedName>
</protein>
<feature type="transmembrane region" description="Helical" evidence="6">
    <location>
        <begin position="152"/>
        <end position="174"/>
    </location>
</feature>
<feature type="transmembrane region" description="Helical" evidence="6">
    <location>
        <begin position="78"/>
        <end position="98"/>
    </location>
</feature>
<feature type="transmembrane region" description="Helical" evidence="6">
    <location>
        <begin position="51"/>
        <end position="71"/>
    </location>
</feature>
<keyword evidence="8" id="KW-1185">Reference proteome</keyword>
<evidence type="ECO:0000313" key="8">
    <source>
        <dbReference type="Proteomes" id="UP000637628"/>
    </source>
</evidence>
<dbReference type="Pfam" id="PF01810">
    <property type="entry name" value="LysE"/>
    <property type="match status" value="1"/>
</dbReference>
<keyword evidence="2" id="KW-1003">Cell membrane</keyword>
<keyword evidence="4 6" id="KW-1133">Transmembrane helix</keyword>
<proteinExistence type="predicted"/>
<evidence type="ECO:0000256" key="3">
    <source>
        <dbReference type="ARBA" id="ARBA00022692"/>
    </source>
</evidence>
<evidence type="ECO:0000313" key="7">
    <source>
        <dbReference type="EMBL" id="GIE08019.1"/>
    </source>
</evidence>
<keyword evidence="5 6" id="KW-0472">Membrane</keyword>
<accession>A0ABQ3ZDV4</accession>
<comment type="caution">
    <text evidence="7">The sequence shown here is derived from an EMBL/GenBank/DDBJ whole genome shotgun (WGS) entry which is preliminary data.</text>
</comment>
<reference evidence="7 8" key="1">
    <citation type="submission" date="2021-01" db="EMBL/GenBank/DDBJ databases">
        <title>Whole genome shotgun sequence of Actinoplanes durhamensis NBRC 14914.</title>
        <authorList>
            <person name="Komaki H."/>
            <person name="Tamura T."/>
        </authorList>
    </citation>
    <scope>NUCLEOTIDE SEQUENCE [LARGE SCALE GENOMIC DNA]</scope>
    <source>
        <strain evidence="7 8">NBRC 14914</strain>
    </source>
</reference>
<organism evidence="7 8">
    <name type="scientific">Paractinoplanes durhamensis</name>
    <dbReference type="NCBI Taxonomy" id="113563"/>
    <lineage>
        <taxon>Bacteria</taxon>
        <taxon>Bacillati</taxon>
        <taxon>Actinomycetota</taxon>
        <taxon>Actinomycetes</taxon>
        <taxon>Micromonosporales</taxon>
        <taxon>Micromonosporaceae</taxon>
        <taxon>Paractinoplanes</taxon>
    </lineage>
</organism>
<evidence type="ECO:0000256" key="2">
    <source>
        <dbReference type="ARBA" id="ARBA00022475"/>
    </source>
</evidence>
<evidence type="ECO:0000256" key="1">
    <source>
        <dbReference type="ARBA" id="ARBA00004651"/>
    </source>
</evidence>
<dbReference type="EMBL" id="BOML01000098">
    <property type="protein sequence ID" value="GIE08019.1"/>
    <property type="molecule type" value="Genomic_DNA"/>
</dbReference>
<dbReference type="PANTHER" id="PTHR30086:SF20">
    <property type="entry name" value="ARGININE EXPORTER PROTEIN ARGO-RELATED"/>
    <property type="match status" value="1"/>
</dbReference>
<dbReference type="Proteomes" id="UP000637628">
    <property type="component" value="Unassembled WGS sequence"/>
</dbReference>
<comment type="subcellular location">
    <subcellularLocation>
        <location evidence="1">Cell membrane</location>
        <topology evidence="1">Multi-pass membrane protein</topology>
    </subcellularLocation>
</comment>
<sequence length="215" mass="21908">MKLGTTFARIRHSLLAMMWRSVVAFWLVALLLISVPGADWAFVVGAGLRGAVRPAVAGLVTGYAAITLVVAAGVGALVAGRPAVLTGLTIVGGLYLMWHGAMTVARPAVPVAGVGGRAFAQGVGVSGLNPKGLLIFLALLPQFTEPSAALPIAVQIGVLGLAFILTCAGFYLIVGSLARTVLRARPAVARAVSRASGVAMVLVGAFLMVERLLSA</sequence>